<keyword evidence="1" id="KW-0863">Zinc-finger</keyword>
<organism evidence="3 4">
    <name type="scientific">Saccharomyces mikatae IFO 1815</name>
    <dbReference type="NCBI Taxonomy" id="226126"/>
    <lineage>
        <taxon>Eukaryota</taxon>
        <taxon>Fungi</taxon>
        <taxon>Dikarya</taxon>
        <taxon>Ascomycota</taxon>
        <taxon>Saccharomycotina</taxon>
        <taxon>Saccharomycetes</taxon>
        <taxon>Saccharomycetales</taxon>
        <taxon>Saccharomycetaceae</taxon>
        <taxon>Saccharomyces</taxon>
    </lineage>
</organism>
<dbReference type="RefSeq" id="XP_056077578.1">
    <property type="nucleotide sequence ID" value="XM_056223572.1"/>
</dbReference>
<protein>
    <recommendedName>
        <fullName evidence="2">HIT-type domain-containing protein</fullName>
    </recommendedName>
</protein>
<evidence type="ECO:0000313" key="3">
    <source>
        <dbReference type="EMBL" id="CAI4034457.1"/>
    </source>
</evidence>
<dbReference type="EMBL" id="OX365766">
    <property type="protein sequence ID" value="CAI4034457.1"/>
    <property type="molecule type" value="Genomic_DNA"/>
</dbReference>
<proteinExistence type="predicted"/>
<gene>
    <name evidence="3" type="primary">SMKI10G2500</name>
    <name evidence="3" type="ORF">SMKI_10G2500</name>
</gene>
<keyword evidence="4" id="KW-1185">Reference proteome</keyword>
<keyword evidence="1" id="KW-0479">Metal-binding</keyword>
<keyword evidence="1" id="KW-0862">Zinc</keyword>
<dbReference type="AlphaFoldDB" id="A0AA35IQR9"/>
<dbReference type="GeneID" id="80919274"/>
<evidence type="ECO:0000313" key="4">
    <source>
        <dbReference type="Proteomes" id="UP001161438"/>
    </source>
</evidence>
<dbReference type="Pfam" id="PF18268">
    <property type="entry name" value="Hit1_C"/>
    <property type="match status" value="1"/>
</dbReference>
<dbReference type="GO" id="GO:0008270">
    <property type="term" value="F:zinc ion binding"/>
    <property type="evidence" value="ECO:0007669"/>
    <property type="project" value="UniProtKB-UniRule"/>
</dbReference>
<name>A0AA35IQR9_SACMI</name>
<evidence type="ECO:0000259" key="2">
    <source>
        <dbReference type="PROSITE" id="PS51083"/>
    </source>
</evidence>
<accession>A0AA35IQR9</accession>
<feature type="domain" description="HIT-type" evidence="2">
    <location>
        <begin position="8"/>
        <end position="61"/>
    </location>
</feature>
<dbReference type="Pfam" id="PF04438">
    <property type="entry name" value="zf-HIT"/>
    <property type="match status" value="1"/>
</dbReference>
<sequence length="165" mass="18458">MVLTLVKCGICHEGDGKYKCPKCAVRYCSLKCYKDAERHVHTESAELEVGAEDSAEVINKCSSTISNTSAIKKSLKTKAFDDVYQDSAQLQELLKYNTVKFHLTKVYRILSSSGSDGSSGKMNSDLQKELAVNYLNTLRYGGIHYNEAIEEFCQILLDRLKEIGE</sequence>
<dbReference type="FunFam" id="1.20.1440.260:FF:000001">
    <property type="entry name" value="Protein HIT1"/>
    <property type="match status" value="1"/>
</dbReference>
<dbReference type="InterPro" id="IPR007529">
    <property type="entry name" value="Znf_HIT"/>
</dbReference>
<dbReference type="InterPro" id="IPR040722">
    <property type="entry name" value="Hit1_C"/>
</dbReference>
<dbReference type="Gene3D" id="3.30.60.190">
    <property type="match status" value="1"/>
</dbReference>
<dbReference type="PROSITE" id="PS51083">
    <property type="entry name" value="ZF_HIT"/>
    <property type="match status" value="1"/>
</dbReference>
<dbReference type="CDD" id="cd23024">
    <property type="entry name" value="zf-HIT_ZNHIT2-3"/>
    <property type="match status" value="1"/>
</dbReference>
<dbReference type="SUPFAM" id="SSF144232">
    <property type="entry name" value="HIT/MYND zinc finger-like"/>
    <property type="match status" value="1"/>
</dbReference>
<reference evidence="3" key="1">
    <citation type="submission" date="2022-10" db="EMBL/GenBank/DDBJ databases">
        <authorList>
            <person name="Byrne P K."/>
        </authorList>
    </citation>
    <scope>NUCLEOTIDE SEQUENCE</scope>
    <source>
        <strain evidence="3">IFO1815</strain>
    </source>
</reference>
<dbReference type="Proteomes" id="UP001161438">
    <property type="component" value="Chromosome 10"/>
</dbReference>
<evidence type="ECO:0000256" key="1">
    <source>
        <dbReference type="PROSITE-ProRule" id="PRU00453"/>
    </source>
</evidence>
<dbReference type="Gene3D" id="1.20.1440.260">
    <property type="match status" value="1"/>
</dbReference>